<feature type="transmembrane region" description="Helical" evidence="1">
    <location>
        <begin position="72"/>
        <end position="90"/>
    </location>
</feature>
<dbReference type="InterPro" id="IPR000620">
    <property type="entry name" value="EamA_dom"/>
</dbReference>
<feature type="domain" description="EamA" evidence="2">
    <location>
        <begin position="8"/>
        <end position="140"/>
    </location>
</feature>
<gene>
    <name evidence="3" type="ORF">HNQ96_000864</name>
</gene>
<dbReference type="Proteomes" id="UP000532373">
    <property type="component" value="Unassembled WGS sequence"/>
</dbReference>
<evidence type="ECO:0000313" key="3">
    <source>
        <dbReference type="EMBL" id="MBB6465017.1"/>
    </source>
</evidence>
<feature type="transmembrane region" description="Helical" evidence="1">
    <location>
        <begin position="179"/>
        <end position="203"/>
    </location>
</feature>
<dbReference type="Pfam" id="PF00892">
    <property type="entry name" value="EamA"/>
    <property type="match status" value="1"/>
</dbReference>
<comment type="caution">
    <text evidence="3">The sequence shown here is derived from an EMBL/GenBank/DDBJ whole genome shotgun (WGS) entry which is preliminary data.</text>
</comment>
<evidence type="ECO:0000256" key="1">
    <source>
        <dbReference type="SAM" id="Phobius"/>
    </source>
</evidence>
<dbReference type="EMBL" id="JACHGI010000001">
    <property type="protein sequence ID" value="MBB6465017.1"/>
    <property type="molecule type" value="Genomic_DNA"/>
</dbReference>
<name>A0A8E1WAX6_9HYPH</name>
<keyword evidence="1" id="KW-0812">Transmembrane</keyword>
<dbReference type="GO" id="GO:0016020">
    <property type="term" value="C:membrane"/>
    <property type="evidence" value="ECO:0007669"/>
    <property type="project" value="InterPro"/>
</dbReference>
<evidence type="ECO:0000259" key="2">
    <source>
        <dbReference type="Pfam" id="PF00892"/>
    </source>
</evidence>
<organism evidence="3 4">
    <name type="scientific">Aminobacter carboxidus</name>
    <dbReference type="NCBI Taxonomy" id="376165"/>
    <lineage>
        <taxon>Bacteria</taxon>
        <taxon>Pseudomonadati</taxon>
        <taxon>Pseudomonadota</taxon>
        <taxon>Alphaproteobacteria</taxon>
        <taxon>Hyphomicrobiales</taxon>
        <taxon>Phyllobacteriaceae</taxon>
        <taxon>Aminobacter</taxon>
    </lineage>
</organism>
<feature type="transmembrane region" description="Helical" evidence="1">
    <location>
        <begin position="264"/>
        <end position="282"/>
    </location>
</feature>
<dbReference type="PANTHER" id="PTHR22911">
    <property type="entry name" value="ACYL-MALONYL CONDENSING ENZYME-RELATED"/>
    <property type="match status" value="1"/>
</dbReference>
<evidence type="ECO:0000313" key="4">
    <source>
        <dbReference type="Proteomes" id="UP000532373"/>
    </source>
</evidence>
<feature type="transmembrane region" description="Helical" evidence="1">
    <location>
        <begin position="150"/>
        <end position="167"/>
    </location>
</feature>
<feature type="transmembrane region" description="Helical" evidence="1">
    <location>
        <begin position="209"/>
        <end position="230"/>
    </location>
</feature>
<dbReference type="InterPro" id="IPR037185">
    <property type="entry name" value="EmrE-like"/>
</dbReference>
<keyword evidence="1" id="KW-0472">Membrane</keyword>
<dbReference type="RefSeq" id="WP_184767521.1">
    <property type="nucleotide sequence ID" value="NZ_JACHGI010000001.1"/>
</dbReference>
<dbReference type="AlphaFoldDB" id="A0A8E1WAX6"/>
<protein>
    <submittedName>
        <fullName evidence="3">Drug/metabolite transporter (DMT)-like permease</fullName>
    </submittedName>
</protein>
<dbReference type="SUPFAM" id="SSF103481">
    <property type="entry name" value="Multidrug resistance efflux transporter EmrE"/>
    <property type="match status" value="2"/>
</dbReference>
<feature type="transmembrane region" description="Helical" evidence="1">
    <location>
        <begin position="40"/>
        <end position="60"/>
    </location>
</feature>
<dbReference type="PANTHER" id="PTHR22911:SF103">
    <property type="entry name" value="BLR2811 PROTEIN"/>
    <property type="match status" value="1"/>
</dbReference>
<proteinExistence type="predicted"/>
<reference evidence="3 4" key="1">
    <citation type="submission" date="2020-08" db="EMBL/GenBank/DDBJ databases">
        <title>Genomic Encyclopedia of Type Strains, Phase IV (KMG-IV): sequencing the most valuable type-strain genomes for metagenomic binning, comparative biology and taxonomic classification.</title>
        <authorList>
            <person name="Goeker M."/>
        </authorList>
    </citation>
    <scope>NUCLEOTIDE SEQUENCE [LARGE SCALE GENOMIC DNA]</scope>
    <source>
        <strain evidence="3 4">DSM 17454</strain>
    </source>
</reference>
<sequence length="306" mass="32535">MPLSSNVRGATFMVVAMAAFTFNDTLSKLAAQTINPGQLMLVRGLFATTLISLLAWQQGALKGYRNYWHPMVFLRLVGEVGGTVCFLAALPHLPLANISAVLQALPLAVTMGAALFLGESVGWRRWLAIATGFGGVLIIVRPGFDGFNVFSLLALLSVAFCAVRDLATRKIPGHIPSLFVSTTTTIIITITGALTIVPFGGWVPMTLDLVTFLAGAAVLVLFGYQFVIMAMREGEISFIAPFRYTALIWAISLSVFVFGDIPDLAMIAGAAVIVASGLYSLYRERVVGKGRPAAESTSASMAPDGI</sequence>
<keyword evidence="1" id="KW-1133">Transmembrane helix</keyword>
<accession>A0A8E1WAX6</accession>
<feature type="transmembrane region" description="Helical" evidence="1">
    <location>
        <begin position="242"/>
        <end position="258"/>
    </location>
</feature>
<feature type="transmembrane region" description="Helical" evidence="1">
    <location>
        <begin position="96"/>
        <end position="117"/>
    </location>
</feature>
<dbReference type="Gene3D" id="1.10.3730.20">
    <property type="match status" value="1"/>
</dbReference>